<feature type="transmembrane region" description="Helical" evidence="2">
    <location>
        <begin position="6"/>
        <end position="28"/>
    </location>
</feature>
<reference evidence="3 4" key="1">
    <citation type="submission" date="2020-08" db="EMBL/GenBank/DDBJ databases">
        <authorList>
            <person name="Koutsovoulos G."/>
            <person name="Danchin GJ E."/>
        </authorList>
    </citation>
    <scope>NUCLEOTIDE SEQUENCE [LARGE SCALE GENOMIC DNA]</scope>
</reference>
<sequence length="149" mass="16076">MSQADAWIFLSITAGILVSVLVIIFCAISKGSNKRKGHVVRTGPPPPRPMHSGPPRHMFAGPPPRLQRPPPIVAHPPMPVGPPPIQPVPPPMYPPPQSSPSAPSPPPAFVIYSRVAHGRLLTGTPGFRFWPVYDPRFSVPVFDLPPVFG</sequence>
<organism evidence="3 4">
    <name type="scientific">Meloidogyne enterolobii</name>
    <name type="common">Root-knot nematode worm</name>
    <name type="synonym">Meloidogyne mayaguensis</name>
    <dbReference type="NCBI Taxonomy" id="390850"/>
    <lineage>
        <taxon>Eukaryota</taxon>
        <taxon>Metazoa</taxon>
        <taxon>Ecdysozoa</taxon>
        <taxon>Nematoda</taxon>
        <taxon>Chromadorea</taxon>
        <taxon>Rhabditida</taxon>
        <taxon>Tylenchina</taxon>
        <taxon>Tylenchomorpha</taxon>
        <taxon>Tylenchoidea</taxon>
        <taxon>Meloidogynidae</taxon>
        <taxon>Meloidogyninae</taxon>
        <taxon>Meloidogyne</taxon>
    </lineage>
</organism>
<keyword evidence="2" id="KW-0812">Transmembrane</keyword>
<dbReference type="EMBL" id="CAJEWN010000113">
    <property type="protein sequence ID" value="CAD2165892.1"/>
    <property type="molecule type" value="Genomic_DNA"/>
</dbReference>
<name>A0A6V7UUS0_MELEN</name>
<gene>
    <name evidence="3" type="ORF">MENT_LOCUS17460</name>
</gene>
<dbReference type="Proteomes" id="UP000580250">
    <property type="component" value="Unassembled WGS sequence"/>
</dbReference>
<feature type="region of interest" description="Disordered" evidence="1">
    <location>
        <begin position="35"/>
        <end position="105"/>
    </location>
</feature>
<evidence type="ECO:0000313" key="4">
    <source>
        <dbReference type="Proteomes" id="UP000580250"/>
    </source>
</evidence>
<evidence type="ECO:0000256" key="1">
    <source>
        <dbReference type="SAM" id="MobiDB-lite"/>
    </source>
</evidence>
<protein>
    <submittedName>
        <fullName evidence="3">Uncharacterized protein</fullName>
    </submittedName>
</protein>
<keyword evidence="2" id="KW-0472">Membrane</keyword>
<accession>A0A6V7UUS0</accession>
<proteinExistence type="predicted"/>
<keyword evidence="2" id="KW-1133">Transmembrane helix</keyword>
<evidence type="ECO:0000256" key="2">
    <source>
        <dbReference type="SAM" id="Phobius"/>
    </source>
</evidence>
<evidence type="ECO:0000313" key="3">
    <source>
        <dbReference type="EMBL" id="CAD2165892.1"/>
    </source>
</evidence>
<feature type="compositionally biased region" description="Pro residues" evidence="1">
    <location>
        <begin position="61"/>
        <end position="105"/>
    </location>
</feature>
<comment type="caution">
    <text evidence="3">The sequence shown here is derived from an EMBL/GenBank/DDBJ whole genome shotgun (WGS) entry which is preliminary data.</text>
</comment>
<dbReference type="AlphaFoldDB" id="A0A6V7UUS0"/>